<reference evidence="3 4" key="1">
    <citation type="submission" date="2018-06" db="EMBL/GenBank/DDBJ databases">
        <title>Complete genome of Desulfovibrio marinus P48SEP.</title>
        <authorList>
            <person name="Crispim J.S."/>
            <person name="Vidigal P.M.P."/>
            <person name="Silva L.C.F."/>
            <person name="Araujo L.C."/>
            <person name="Laguardia C.N."/>
            <person name="Dias R.S."/>
            <person name="Sousa M.P."/>
            <person name="Paula S.O."/>
            <person name="Silva C."/>
        </authorList>
    </citation>
    <scope>NUCLEOTIDE SEQUENCE [LARGE SCALE GENOMIC DNA]</scope>
    <source>
        <strain evidence="3 4">P48SEP</strain>
    </source>
</reference>
<reference evidence="2 5" key="2">
    <citation type="submission" date="2019-04" db="EMBL/GenBank/DDBJ databases">
        <title>Isolation and culture of sulfate reducing bacteria from the cold seep of the South China Sea.</title>
        <authorList>
            <person name="Sun C."/>
            <person name="Liu R."/>
        </authorList>
    </citation>
    <scope>NUCLEOTIDE SEQUENCE [LARGE SCALE GENOMIC DNA]</scope>
    <source>
        <strain evidence="2 5">CS1</strain>
    </source>
</reference>
<dbReference type="EMBL" id="CP039543">
    <property type="protein sequence ID" value="QJT09049.1"/>
    <property type="molecule type" value="Genomic_DNA"/>
</dbReference>
<protein>
    <submittedName>
        <fullName evidence="3">Uncharacterized protein</fullName>
    </submittedName>
</protein>
<dbReference type="Proteomes" id="UP000503251">
    <property type="component" value="Chromosome"/>
</dbReference>
<sequence>MSKRRTILLKAGVIIFLLTVFFLGMVNSPKMAKRVIPETFWGGQTYSSHRQLVYSERTATMVNATMAYIDELRQQPETLRRLGITLEQLNTAEGKEIARMELAKEKMRFMTYKFERMQREYNKVMERKQQ</sequence>
<name>A0A6P1ZL57_9BACT</name>
<feature type="transmembrane region" description="Helical" evidence="1">
    <location>
        <begin position="7"/>
        <end position="26"/>
    </location>
</feature>
<evidence type="ECO:0000313" key="3">
    <source>
        <dbReference type="EMBL" id="TVM36523.1"/>
    </source>
</evidence>
<evidence type="ECO:0000313" key="5">
    <source>
        <dbReference type="Proteomes" id="UP000503251"/>
    </source>
</evidence>
<keyword evidence="1" id="KW-0812">Transmembrane</keyword>
<evidence type="ECO:0000256" key="1">
    <source>
        <dbReference type="SAM" id="Phobius"/>
    </source>
</evidence>
<keyword evidence="5" id="KW-1185">Reference proteome</keyword>
<dbReference type="EMBL" id="QMIF01000001">
    <property type="protein sequence ID" value="TVM36523.1"/>
    <property type="molecule type" value="Genomic_DNA"/>
</dbReference>
<accession>A0A6P1ZL57</accession>
<evidence type="ECO:0000313" key="4">
    <source>
        <dbReference type="Proteomes" id="UP000434052"/>
    </source>
</evidence>
<keyword evidence="1" id="KW-0472">Membrane</keyword>
<proteinExistence type="predicted"/>
<dbReference type="OrthoDB" id="9898463at2"/>
<dbReference type="AlphaFoldDB" id="A0A6P1ZL57"/>
<dbReference type="Proteomes" id="UP000434052">
    <property type="component" value="Unassembled WGS sequence"/>
</dbReference>
<dbReference type="RefSeq" id="WP_144233560.1">
    <property type="nucleotide sequence ID" value="NZ_CP039543.1"/>
</dbReference>
<gene>
    <name evidence="3" type="ORF">DQK91_00945</name>
    <name evidence="2" type="ORF">E8L03_08945</name>
</gene>
<evidence type="ECO:0000313" key="2">
    <source>
        <dbReference type="EMBL" id="QJT09049.1"/>
    </source>
</evidence>
<organism evidence="3 4">
    <name type="scientific">Oceanidesulfovibrio marinus</name>
    <dbReference type="NCBI Taxonomy" id="370038"/>
    <lineage>
        <taxon>Bacteria</taxon>
        <taxon>Pseudomonadati</taxon>
        <taxon>Thermodesulfobacteriota</taxon>
        <taxon>Desulfovibrionia</taxon>
        <taxon>Desulfovibrionales</taxon>
        <taxon>Desulfovibrionaceae</taxon>
        <taxon>Oceanidesulfovibrio</taxon>
    </lineage>
</organism>
<keyword evidence="1" id="KW-1133">Transmembrane helix</keyword>